<accession>A0A7W9CJQ3</accession>
<protein>
    <submittedName>
        <fullName evidence="2">Flagellar protein FlaG</fullName>
    </submittedName>
</protein>
<keyword evidence="2" id="KW-0966">Cell projection</keyword>
<reference evidence="2 3" key="1">
    <citation type="submission" date="2020-08" db="EMBL/GenBank/DDBJ databases">
        <title>Genomic Encyclopedia of Type Strains, Phase IV (KMG-IV): sequencing the most valuable type-strain genomes for metagenomic binning, comparative biology and taxonomic classification.</title>
        <authorList>
            <person name="Goeker M."/>
        </authorList>
    </citation>
    <scope>NUCLEOTIDE SEQUENCE [LARGE SCALE GENOMIC DNA]</scope>
    <source>
        <strain evidence="2 3">DSM 4737</strain>
    </source>
</reference>
<dbReference type="Proteomes" id="UP000545037">
    <property type="component" value="Unassembled WGS sequence"/>
</dbReference>
<evidence type="ECO:0000256" key="1">
    <source>
        <dbReference type="SAM" id="MobiDB-lite"/>
    </source>
</evidence>
<feature type="region of interest" description="Disordered" evidence="1">
    <location>
        <begin position="1"/>
        <end position="34"/>
    </location>
</feature>
<comment type="caution">
    <text evidence="2">The sequence shown here is derived from an EMBL/GenBank/DDBJ whole genome shotgun (WGS) entry which is preliminary data.</text>
</comment>
<evidence type="ECO:0000313" key="3">
    <source>
        <dbReference type="Proteomes" id="UP000545037"/>
    </source>
</evidence>
<dbReference type="RefSeq" id="WP_246347792.1">
    <property type="nucleotide sequence ID" value="NZ_JACHOR010000003.1"/>
</dbReference>
<keyword evidence="3" id="KW-1185">Reference proteome</keyword>
<organism evidence="2 3">
    <name type="scientific">Brevundimonas variabilis</name>
    <dbReference type="NCBI Taxonomy" id="74312"/>
    <lineage>
        <taxon>Bacteria</taxon>
        <taxon>Pseudomonadati</taxon>
        <taxon>Pseudomonadota</taxon>
        <taxon>Alphaproteobacteria</taxon>
        <taxon>Caulobacterales</taxon>
        <taxon>Caulobacteraceae</taxon>
        <taxon>Brevundimonas</taxon>
    </lineage>
</organism>
<dbReference type="InterPro" id="IPR035924">
    <property type="entry name" value="FlaG-like_sf"/>
</dbReference>
<dbReference type="EMBL" id="JACHOR010000003">
    <property type="protein sequence ID" value="MBB5746447.1"/>
    <property type="molecule type" value="Genomic_DNA"/>
</dbReference>
<dbReference type="AlphaFoldDB" id="A0A7W9CJQ3"/>
<proteinExistence type="predicted"/>
<dbReference type="SUPFAM" id="SSF160214">
    <property type="entry name" value="FlaG-like"/>
    <property type="match status" value="1"/>
</dbReference>
<keyword evidence="2" id="KW-0969">Cilium</keyword>
<sequence length="92" mass="9949">MSSEASAVSPVAAFPTPSIGTNLPDSRPRGEPEPRAADYRLVIEQGPRAGTYVYKTVDRSTGETIKQFPREEVVKLINDPLYATGTIANTKV</sequence>
<keyword evidence="2" id="KW-0282">Flagellum</keyword>
<feature type="compositionally biased region" description="Low complexity" evidence="1">
    <location>
        <begin position="1"/>
        <end position="13"/>
    </location>
</feature>
<name>A0A7W9CJQ3_9CAUL</name>
<dbReference type="Gene3D" id="3.30.160.170">
    <property type="entry name" value="FlaG-like"/>
    <property type="match status" value="1"/>
</dbReference>
<gene>
    <name evidence="2" type="ORF">GGR13_002051</name>
</gene>
<evidence type="ECO:0000313" key="2">
    <source>
        <dbReference type="EMBL" id="MBB5746447.1"/>
    </source>
</evidence>